<evidence type="ECO:0000256" key="2">
    <source>
        <dbReference type="ARBA" id="ARBA00011955"/>
    </source>
</evidence>
<dbReference type="Gene3D" id="3.10.520.10">
    <property type="entry name" value="ApbE-like domains"/>
    <property type="match status" value="2"/>
</dbReference>
<evidence type="ECO:0000256" key="6">
    <source>
        <dbReference type="ARBA" id="ARBA00022723"/>
    </source>
</evidence>
<evidence type="ECO:0000256" key="8">
    <source>
        <dbReference type="ARBA" id="ARBA00022842"/>
    </source>
</evidence>
<gene>
    <name evidence="11" type="ORF">Q5722_10735</name>
</gene>
<dbReference type="Pfam" id="PF02424">
    <property type="entry name" value="ApbE"/>
    <property type="match status" value="2"/>
</dbReference>
<dbReference type="InterPro" id="IPR003374">
    <property type="entry name" value="ApbE-like_sf"/>
</dbReference>
<dbReference type="PANTHER" id="PTHR30040:SF2">
    <property type="entry name" value="FAD:PROTEIN FMN TRANSFERASE"/>
    <property type="match status" value="1"/>
</dbReference>
<protein>
    <recommendedName>
        <fullName evidence="3">FAD:protein FMN transferase</fullName>
        <ecNumber evidence="2">2.7.1.180</ecNumber>
    </recommendedName>
    <alternativeName>
        <fullName evidence="9">Flavin transferase</fullName>
    </alternativeName>
</protein>
<evidence type="ECO:0000256" key="10">
    <source>
        <dbReference type="ARBA" id="ARBA00048540"/>
    </source>
</evidence>
<keyword evidence="5 11" id="KW-0808">Transferase</keyword>
<name>A0ABT9B3L5_9ACTN</name>
<sequence length="254" mass="26775">MSTALSSPARYVEQVMGLPFSLALRGRHASDARAREAWAAVVADLREADRVFSTWRPDSWVARLARGEVEVSDCPAEVAEVLALGNAAAHASGGAFALTRPDGTGQTVFDPSGVVKGWAAERAARHLAELPETDHCLSAGGDVLAWTADPLGRPWTIGVEDPEDPRRIIARVPLRRGAVATSGSAHRGGHVVDARTGRQPAGVRQVTVIGGGLTAVDIEATSAYALGPDAARWLRAQRRTGIVVWSDGRAELVG</sequence>
<keyword evidence="12" id="KW-1185">Reference proteome</keyword>
<keyword evidence="6" id="KW-0479">Metal-binding</keyword>
<keyword evidence="4" id="KW-0285">Flavoprotein</keyword>
<organism evidence="11 12">
    <name type="scientific">Nocardioides jiangxiensis</name>
    <dbReference type="NCBI Taxonomy" id="3064524"/>
    <lineage>
        <taxon>Bacteria</taxon>
        <taxon>Bacillati</taxon>
        <taxon>Actinomycetota</taxon>
        <taxon>Actinomycetes</taxon>
        <taxon>Propionibacteriales</taxon>
        <taxon>Nocardioidaceae</taxon>
        <taxon>Nocardioides</taxon>
    </lineage>
</organism>
<comment type="catalytic activity">
    <reaction evidence="10">
        <text>L-threonyl-[protein] + FAD = FMN-L-threonyl-[protein] + AMP + H(+)</text>
        <dbReference type="Rhea" id="RHEA:36847"/>
        <dbReference type="Rhea" id="RHEA-COMP:11060"/>
        <dbReference type="Rhea" id="RHEA-COMP:11061"/>
        <dbReference type="ChEBI" id="CHEBI:15378"/>
        <dbReference type="ChEBI" id="CHEBI:30013"/>
        <dbReference type="ChEBI" id="CHEBI:57692"/>
        <dbReference type="ChEBI" id="CHEBI:74257"/>
        <dbReference type="ChEBI" id="CHEBI:456215"/>
        <dbReference type="EC" id="2.7.1.180"/>
    </reaction>
</comment>
<keyword evidence="7" id="KW-0274">FAD</keyword>
<proteinExistence type="predicted"/>
<evidence type="ECO:0000256" key="5">
    <source>
        <dbReference type="ARBA" id="ARBA00022679"/>
    </source>
</evidence>
<evidence type="ECO:0000256" key="7">
    <source>
        <dbReference type="ARBA" id="ARBA00022827"/>
    </source>
</evidence>
<evidence type="ECO:0000256" key="1">
    <source>
        <dbReference type="ARBA" id="ARBA00001946"/>
    </source>
</evidence>
<dbReference type="EMBL" id="JAUQTA010000001">
    <property type="protein sequence ID" value="MDO7868843.1"/>
    <property type="molecule type" value="Genomic_DNA"/>
</dbReference>
<evidence type="ECO:0000256" key="4">
    <source>
        <dbReference type="ARBA" id="ARBA00022630"/>
    </source>
</evidence>
<dbReference type="RefSeq" id="WP_305028198.1">
    <property type="nucleotide sequence ID" value="NZ_JAUQTA010000001.1"/>
</dbReference>
<keyword evidence="8" id="KW-0460">Magnesium</keyword>
<dbReference type="GO" id="GO:0016740">
    <property type="term" value="F:transferase activity"/>
    <property type="evidence" value="ECO:0007669"/>
    <property type="project" value="UniProtKB-KW"/>
</dbReference>
<comment type="caution">
    <text evidence="11">The sequence shown here is derived from an EMBL/GenBank/DDBJ whole genome shotgun (WGS) entry which is preliminary data.</text>
</comment>
<reference evidence="11 12" key="1">
    <citation type="submission" date="2023-07" db="EMBL/GenBank/DDBJ databases">
        <title>Nocardioides sp. nov WY-20 isolated from soil.</title>
        <authorList>
            <person name="Liu B."/>
            <person name="Wan Y."/>
        </authorList>
    </citation>
    <scope>NUCLEOTIDE SEQUENCE [LARGE SCALE GENOMIC DNA]</scope>
    <source>
        <strain evidence="11 12">WY-20</strain>
    </source>
</reference>
<dbReference type="InterPro" id="IPR024932">
    <property type="entry name" value="ApbE"/>
</dbReference>
<dbReference type="Proteomes" id="UP001233314">
    <property type="component" value="Unassembled WGS sequence"/>
</dbReference>
<accession>A0ABT9B3L5</accession>
<dbReference type="EC" id="2.7.1.180" evidence="2"/>
<evidence type="ECO:0000256" key="3">
    <source>
        <dbReference type="ARBA" id="ARBA00016337"/>
    </source>
</evidence>
<evidence type="ECO:0000313" key="11">
    <source>
        <dbReference type="EMBL" id="MDO7868843.1"/>
    </source>
</evidence>
<evidence type="ECO:0000313" key="12">
    <source>
        <dbReference type="Proteomes" id="UP001233314"/>
    </source>
</evidence>
<dbReference type="SUPFAM" id="SSF143631">
    <property type="entry name" value="ApbE-like"/>
    <property type="match status" value="1"/>
</dbReference>
<comment type="cofactor">
    <cofactor evidence="1">
        <name>Mg(2+)</name>
        <dbReference type="ChEBI" id="CHEBI:18420"/>
    </cofactor>
</comment>
<dbReference type="PANTHER" id="PTHR30040">
    <property type="entry name" value="THIAMINE BIOSYNTHESIS LIPOPROTEIN APBE"/>
    <property type="match status" value="1"/>
</dbReference>
<evidence type="ECO:0000256" key="9">
    <source>
        <dbReference type="ARBA" id="ARBA00031306"/>
    </source>
</evidence>